<name>A0A6C0FB81_9ZZZZ</name>
<dbReference type="AlphaFoldDB" id="A0A6C0FB81"/>
<dbReference type="EMBL" id="MN738825">
    <property type="protein sequence ID" value="QHT38111.1"/>
    <property type="molecule type" value="Genomic_DNA"/>
</dbReference>
<evidence type="ECO:0000313" key="1">
    <source>
        <dbReference type="EMBL" id="QHT38111.1"/>
    </source>
</evidence>
<organism evidence="1">
    <name type="scientific">viral metagenome</name>
    <dbReference type="NCBI Taxonomy" id="1070528"/>
    <lineage>
        <taxon>unclassified sequences</taxon>
        <taxon>metagenomes</taxon>
        <taxon>organismal metagenomes</taxon>
    </lineage>
</organism>
<accession>A0A6C0FB81</accession>
<reference evidence="1" key="1">
    <citation type="journal article" date="2020" name="Nature">
        <title>Giant virus diversity and host interactions through global metagenomics.</title>
        <authorList>
            <person name="Schulz F."/>
            <person name="Roux S."/>
            <person name="Paez-Espino D."/>
            <person name="Jungbluth S."/>
            <person name="Walsh D.A."/>
            <person name="Denef V.J."/>
            <person name="McMahon K.D."/>
            <person name="Konstantinidis K.T."/>
            <person name="Eloe-Fadrosh E.A."/>
            <person name="Kyrpides N.C."/>
            <person name="Woyke T."/>
        </authorList>
    </citation>
    <scope>NUCLEOTIDE SEQUENCE</scope>
    <source>
        <strain evidence="1">GVMAG-S-ERX556049-19</strain>
    </source>
</reference>
<protein>
    <submittedName>
        <fullName evidence="1">Uncharacterized protein</fullName>
    </submittedName>
</protein>
<sequence>MELTELDLLIQAKETLSCIPILNQSVEYENINFKINCIIHKRCNHDIVFDDIDIDIERCETICYCTKCSLTFTVQFIKDYMLSTLDHEKREQWKIITKDGIFDLLDIYVKNNWLHFQIWCPGWNNPSNTIKFTLKDVLYSTADKTIIYINT</sequence>
<proteinExistence type="predicted"/>